<evidence type="ECO:0000313" key="4">
    <source>
        <dbReference type="EMBL" id="MDQ0469099.1"/>
    </source>
</evidence>
<sequence>MTLHLSPAPGSRACATLSGDVRPDFLREETLADIFRATARAFPDSTALARIGAPERLTYAELDRRSDAVAGALARRGVRPGDFVGLWFRRSLELHVAMLGILKAGAAFVPFDADAPAERVATCLHDARARLVLSHDAMGDKLGALAVETADLGALLAEPAAPAPEAMPGCSAPAYAIYTSGSTGTPKGIVVTHRNICHYVRAANAFLGIEAADVVLQQASIAFDLALEEIFVPYLAGATLKVATPDVLQDVDALPDRLAAEGVTVIDTVPTLLSMFGRDVDSLRLVVLGGEACPPALVQRFARPGRRIVNTYGPTEATVVATFAELVPGEAVSIGRPIANATAYVVDEDLRLVGPEEVGELLIGGPGVAPGYLNLPDLTARKFVANPFWDGPDPVLYRTGDAVSLGADGRLSFHGRIDDQVKIRGYRIELGEIEALIAAEPGVQAAAVVVHQGAAGDTLCAHLVAAEGFDPQRARRALAARLPPYMLPAAWQTHAALPRLASGKVDRKALAAIPPGQERSAAAQEPPRSWTEAQLLKAAQDVLRMPAVDLEADFFTDLGGHSMLAARFVSEVRRVPALAGIAIRDVYAHRSLRRIAVALDEGAAGAMDAADLSFEPVPLRRRVLCGLAQAVTLPVLIGIVTLEWIGLLLASTLLLGDDAPLWQDVLVLCGVFLGLNLGVKVLAVALKWLIIGRTRPGVYPLWGAYYFRIWLMERVVQLTAHKFLKGSPLMRIYLRALGAKVGRDAVIDEFEEGAIDLVSIGERASLGTKLKLANVEVIGNQVHVGRIEIGADVQIGNGCVIGGDTVIGAGAAIGDLTAVPAGTRIAEGSRWDGSPGRQTGMAEQSDPGDHPRQGAVARFVQIAFYALAYNLGLVVGLLPIFPAFYVLETLQGAVTGDPDAPLPWWLVAALSWPAALALIVVSMAVMVALRWLLLPRVRPGTYSIFGGLYLRKWFVGLTTESILETLNSLYATVFMRNWYRLMGARIGRGTEISASFAGRYDLIEMGRDNFIGDETVFGDEEIRNGWMTLRRMKTGDRCFFGNSSVIAQGCTIADDALIGIKTRLPEGLAVDAGETFCGSPPMRLPTRQKIAAAASTTYDPPFRMWLLRVAFETLHTSLPTAVLIATAYVTAGFIAARLDQGFWALLGLFTACGLVTSVAMYAMAVACKWLLIGTYRPMMRPMWSWWAMRTEAVAVIYGGLASKMLLDYLRGTPFLPWLLRPFGTRIGKGTWINTTDICEFDCTEIGDHAVLNMGSCPQTHLYEDRIMKVGRIRIGRGVTIGSGSTVLYDTEIGDFAEVKPLTLIMKGETIPAGTAWVGAPAQGGAVRAPRPATPVEDQALRLRDAAE</sequence>
<feature type="transmembrane region" description="Helical" evidence="2">
    <location>
        <begin position="1113"/>
        <end position="1136"/>
    </location>
</feature>
<evidence type="ECO:0000259" key="3">
    <source>
        <dbReference type="PROSITE" id="PS50075"/>
    </source>
</evidence>
<dbReference type="InterPro" id="IPR042099">
    <property type="entry name" value="ANL_N_sf"/>
</dbReference>
<dbReference type="InterPro" id="IPR036736">
    <property type="entry name" value="ACP-like_sf"/>
</dbReference>
<feature type="transmembrane region" description="Helical" evidence="2">
    <location>
        <begin position="665"/>
        <end position="686"/>
    </location>
</feature>
<feature type="region of interest" description="Disordered" evidence="1">
    <location>
        <begin position="827"/>
        <end position="849"/>
    </location>
</feature>
<dbReference type="CDD" id="cd05930">
    <property type="entry name" value="A_NRPS"/>
    <property type="match status" value="1"/>
</dbReference>
<gene>
    <name evidence="4" type="ORF">QO011_002110</name>
</gene>
<keyword evidence="2" id="KW-0812">Transmembrane</keyword>
<dbReference type="InterPro" id="IPR011004">
    <property type="entry name" value="Trimer_LpxA-like_sf"/>
</dbReference>
<evidence type="ECO:0000256" key="2">
    <source>
        <dbReference type="SAM" id="Phobius"/>
    </source>
</evidence>
<dbReference type="Pfam" id="PF00550">
    <property type="entry name" value="PP-binding"/>
    <property type="match status" value="1"/>
</dbReference>
<keyword evidence="5" id="KW-1185">Reference proteome</keyword>
<keyword evidence="2" id="KW-1133">Transmembrane helix</keyword>
<dbReference type="PROSITE" id="PS50075">
    <property type="entry name" value="CARRIER"/>
    <property type="match status" value="1"/>
</dbReference>
<dbReference type="InterPro" id="IPR029058">
    <property type="entry name" value="AB_hydrolase_fold"/>
</dbReference>
<keyword evidence="2" id="KW-0472">Membrane</keyword>
<dbReference type="SUPFAM" id="SSF47336">
    <property type="entry name" value="ACP-like"/>
    <property type="match status" value="1"/>
</dbReference>
<dbReference type="Gene3D" id="3.40.50.12780">
    <property type="entry name" value="N-terminal domain of ligase-like"/>
    <property type="match status" value="1"/>
</dbReference>
<comment type="caution">
    <text evidence="4">The sequence shown here is derived from an EMBL/GenBank/DDBJ whole genome shotgun (WGS) entry which is preliminary data.</text>
</comment>
<reference evidence="4 5" key="1">
    <citation type="submission" date="2023-07" db="EMBL/GenBank/DDBJ databases">
        <title>Genomic Encyclopedia of Type Strains, Phase IV (KMG-IV): sequencing the most valuable type-strain genomes for metagenomic binning, comparative biology and taxonomic classification.</title>
        <authorList>
            <person name="Goeker M."/>
        </authorList>
    </citation>
    <scope>NUCLEOTIDE SEQUENCE [LARGE SCALE GENOMIC DNA]</scope>
    <source>
        <strain evidence="4 5">DSM 19619</strain>
    </source>
</reference>
<dbReference type="Gene3D" id="3.40.50.1820">
    <property type="entry name" value="alpha/beta hydrolase"/>
    <property type="match status" value="1"/>
</dbReference>
<dbReference type="Pfam" id="PF13193">
    <property type="entry name" value="AMP-binding_C"/>
    <property type="match status" value="1"/>
</dbReference>
<proteinExistence type="predicted"/>
<dbReference type="InterPro" id="IPR009081">
    <property type="entry name" value="PP-bd_ACP"/>
</dbReference>
<dbReference type="InterPro" id="IPR045851">
    <property type="entry name" value="AMP-bd_C_sf"/>
</dbReference>
<dbReference type="Pfam" id="PF00501">
    <property type="entry name" value="AMP-binding"/>
    <property type="match status" value="1"/>
</dbReference>
<organism evidence="4 5">
    <name type="scientific">Labrys wisconsinensis</name>
    <dbReference type="NCBI Taxonomy" id="425677"/>
    <lineage>
        <taxon>Bacteria</taxon>
        <taxon>Pseudomonadati</taxon>
        <taxon>Pseudomonadota</taxon>
        <taxon>Alphaproteobacteria</taxon>
        <taxon>Hyphomicrobiales</taxon>
        <taxon>Xanthobacteraceae</taxon>
        <taxon>Labrys</taxon>
    </lineage>
</organism>
<dbReference type="SUPFAM" id="SSF51161">
    <property type="entry name" value="Trimeric LpxA-like enzymes"/>
    <property type="match status" value="3"/>
</dbReference>
<feature type="transmembrane region" description="Helical" evidence="2">
    <location>
        <begin position="862"/>
        <end position="884"/>
    </location>
</feature>
<feature type="transmembrane region" description="Helical" evidence="2">
    <location>
        <begin position="904"/>
        <end position="929"/>
    </location>
</feature>
<accession>A0ABU0J4E2</accession>
<protein>
    <submittedName>
        <fullName evidence="4">Non-ribosomal peptide synthetase-like protein</fullName>
    </submittedName>
</protein>
<dbReference type="NCBIfam" id="TIGR01733">
    <property type="entry name" value="AA-adenyl-dom"/>
    <property type="match status" value="1"/>
</dbReference>
<dbReference type="PANTHER" id="PTHR45527:SF1">
    <property type="entry name" value="FATTY ACID SYNTHASE"/>
    <property type="match status" value="1"/>
</dbReference>
<dbReference type="InterPro" id="IPR010071">
    <property type="entry name" value="AA_adenyl_dom"/>
</dbReference>
<dbReference type="SUPFAM" id="SSF56801">
    <property type="entry name" value="Acetyl-CoA synthetase-like"/>
    <property type="match status" value="1"/>
</dbReference>
<evidence type="ECO:0000313" key="5">
    <source>
        <dbReference type="Proteomes" id="UP001242480"/>
    </source>
</evidence>
<dbReference type="PANTHER" id="PTHR45527">
    <property type="entry name" value="NONRIBOSOMAL PEPTIDE SYNTHETASE"/>
    <property type="match status" value="1"/>
</dbReference>
<dbReference type="RefSeq" id="WP_307271309.1">
    <property type="nucleotide sequence ID" value="NZ_JAUSVX010000003.1"/>
</dbReference>
<evidence type="ECO:0000256" key="1">
    <source>
        <dbReference type="SAM" id="MobiDB-lite"/>
    </source>
</evidence>
<dbReference type="InterPro" id="IPR025110">
    <property type="entry name" value="AMP-bd_C"/>
</dbReference>
<feature type="transmembrane region" description="Helical" evidence="2">
    <location>
        <begin position="1142"/>
        <end position="1171"/>
    </location>
</feature>
<dbReference type="Gene3D" id="2.160.10.10">
    <property type="entry name" value="Hexapeptide repeat proteins"/>
    <property type="match status" value="3"/>
</dbReference>
<dbReference type="EMBL" id="JAUSVX010000003">
    <property type="protein sequence ID" value="MDQ0469099.1"/>
    <property type="molecule type" value="Genomic_DNA"/>
</dbReference>
<dbReference type="Proteomes" id="UP001242480">
    <property type="component" value="Unassembled WGS sequence"/>
</dbReference>
<dbReference type="Gene3D" id="3.30.300.30">
    <property type="match status" value="1"/>
</dbReference>
<name>A0ABU0J4E2_9HYPH</name>
<dbReference type="NCBIfam" id="TIGR02353">
    <property type="entry name" value="NRPS_term_dom"/>
    <property type="match status" value="1"/>
</dbReference>
<dbReference type="InterPro" id="IPR000873">
    <property type="entry name" value="AMP-dep_synth/lig_dom"/>
</dbReference>
<feature type="domain" description="Carrier" evidence="3">
    <location>
        <begin position="526"/>
        <end position="603"/>
    </location>
</feature>
<dbReference type="InterPro" id="IPR012728">
    <property type="entry name" value="Pls/PosA_C"/>
</dbReference>